<dbReference type="SUPFAM" id="SSF49478">
    <property type="entry name" value="Cna protein B-type domain"/>
    <property type="match status" value="2"/>
</dbReference>
<evidence type="ECO:0000256" key="1">
    <source>
        <dbReference type="ARBA" id="ARBA00004168"/>
    </source>
</evidence>
<dbReference type="Gene3D" id="2.60.40.1140">
    <property type="entry name" value="Collagen-binding surface protein Cna, B-type domain"/>
    <property type="match status" value="2"/>
</dbReference>
<reference evidence="9 10" key="1">
    <citation type="submission" date="2017-05" db="EMBL/GenBank/DDBJ databases">
        <title>Virgibacillus sp. AK90 isolated from a saltern of Kakinada, India.</title>
        <authorList>
            <person name="Gupta V."/>
            <person name="Sidhu C."/>
            <person name="Korpole S."/>
            <person name="Pinnaka A.K."/>
        </authorList>
    </citation>
    <scope>NUCLEOTIDE SEQUENCE [LARGE SCALE GENOMIC DNA]</scope>
    <source>
        <strain evidence="9 10">AK90</strain>
    </source>
</reference>
<feature type="domain" description="Gram-positive cocci surface proteins LPxTG" evidence="8">
    <location>
        <begin position="224"/>
        <end position="257"/>
    </location>
</feature>
<dbReference type="AlphaFoldDB" id="A0A3E0WIL4"/>
<dbReference type="PROSITE" id="PS50847">
    <property type="entry name" value="GRAM_POS_ANCHORING"/>
    <property type="match status" value="1"/>
</dbReference>
<name>A0A3E0WIL4_9BACI</name>
<feature type="compositionally biased region" description="Polar residues" evidence="6">
    <location>
        <begin position="186"/>
        <end position="200"/>
    </location>
</feature>
<dbReference type="EMBL" id="NFZX01000053">
    <property type="protein sequence ID" value="RFA32774.1"/>
    <property type="molecule type" value="Genomic_DNA"/>
</dbReference>
<protein>
    <recommendedName>
        <fullName evidence="8">Gram-positive cocci surface proteins LPxTG domain-containing protein</fullName>
    </recommendedName>
</protein>
<accession>A0A3E0WIL4</accession>
<evidence type="ECO:0000313" key="9">
    <source>
        <dbReference type="EMBL" id="RFA32774.1"/>
    </source>
</evidence>
<feature type="region of interest" description="Disordered" evidence="6">
    <location>
        <begin position="181"/>
        <end position="223"/>
    </location>
</feature>
<dbReference type="Pfam" id="PF05738">
    <property type="entry name" value="Cna_B"/>
    <property type="match status" value="2"/>
</dbReference>
<keyword evidence="7" id="KW-0472">Membrane</keyword>
<keyword evidence="4" id="KW-0732">Signal</keyword>
<evidence type="ECO:0000256" key="7">
    <source>
        <dbReference type="SAM" id="Phobius"/>
    </source>
</evidence>
<dbReference type="NCBIfam" id="TIGR01167">
    <property type="entry name" value="LPXTG_anchor"/>
    <property type="match status" value="1"/>
</dbReference>
<proteinExistence type="predicted"/>
<evidence type="ECO:0000256" key="5">
    <source>
        <dbReference type="ARBA" id="ARBA00023088"/>
    </source>
</evidence>
<evidence type="ECO:0000256" key="3">
    <source>
        <dbReference type="ARBA" id="ARBA00022525"/>
    </source>
</evidence>
<dbReference type="Pfam" id="PF00746">
    <property type="entry name" value="Gram_pos_anchor"/>
    <property type="match status" value="1"/>
</dbReference>
<keyword evidence="2" id="KW-0134">Cell wall</keyword>
<keyword evidence="5" id="KW-0572">Peptidoglycan-anchor</keyword>
<evidence type="ECO:0000259" key="8">
    <source>
        <dbReference type="PROSITE" id="PS50847"/>
    </source>
</evidence>
<comment type="subcellular location">
    <subcellularLocation>
        <location evidence="1">Secreted</location>
        <location evidence="1">Cell wall</location>
        <topology evidence="1">Peptidoglycan-anchor</topology>
    </subcellularLocation>
</comment>
<dbReference type="CDD" id="cd00222">
    <property type="entry name" value="CollagenBindB"/>
    <property type="match status" value="2"/>
</dbReference>
<keyword evidence="3" id="KW-0964">Secreted</keyword>
<organism evidence="9 10">
    <name type="scientific">Virgibacillus dokdonensis</name>
    <dbReference type="NCBI Taxonomy" id="302167"/>
    <lineage>
        <taxon>Bacteria</taxon>
        <taxon>Bacillati</taxon>
        <taxon>Bacillota</taxon>
        <taxon>Bacilli</taxon>
        <taxon>Bacillales</taxon>
        <taxon>Bacillaceae</taxon>
        <taxon>Virgibacillus</taxon>
    </lineage>
</organism>
<feature type="transmembrane region" description="Helical" evidence="7">
    <location>
        <begin position="231"/>
        <end position="251"/>
    </location>
</feature>
<sequence>MEPLTPSTTSVDVEKVWKGDETEKVTVDLLADGEKVADVELSDKNNWKHTFTELPVVHDIKDEKAIEYTVEEVAVDGYETAITGDAKDGFTITNTQVGKTEVSGIKTWKDDGADDRPESITVKLFANDEEKPSREVAVTAENNWKYSFTDLPKYDENGKEITYTVKEEPVDGYQSIVDGYDITNVKRPTTPTNSGQPENSNDSDDQGELSSSSENEKVESVNKLPQTGEEWLRYIMFFGVALMSVGGILIFSKRKKA</sequence>
<evidence type="ECO:0000256" key="2">
    <source>
        <dbReference type="ARBA" id="ARBA00022512"/>
    </source>
</evidence>
<gene>
    <name evidence="9" type="ORF">CAI16_17080</name>
</gene>
<keyword evidence="7" id="KW-1133">Transmembrane helix</keyword>
<evidence type="ECO:0000256" key="6">
    <source>
        <dbReference type="SAM" id="MobiDB-lite"/>
    </source>
</evidence>
<dbReference type="InterPro" id="IPR019931">
    <property type="entry name" value="LPXTG_anchor"/>
</dbReference>
<dbReference type="InterPro" id="IPR008454">
    <property type="entry name" value="Collagen-bd_Cna-like_B-typ_dom"/>
</dbReference>
<dbReference type="Proteomes" id="UP000256488">
    <property type="component" value="Unassembled WGS sequence"/>
</dbReference>
<comment type="caution">
    <text evidence="9">The sequence shown here is derived from an EMBL/GenBank/DDBJ whole genome shotgun (WGS) entry which is preliminary data.</text>
</comment>
<evidence type="ECO:0000313" key="10">
    <source>
        <dbReference type="Proteomes" id="UP000256488"/>
    </source>
</evidence>
<evidence type="ECO:0000256" key="4">
    <source>
        <dbReference type="ARBA" id="ARBA00022729"/>
    </source>
</evidence>
<keyword evidence="7" id="KW-0812">Transmembrane</keyword>